<evidence type="ECO:0000313" key="1">
    <source>
        <dbReference type="EMBL" id="CAB4197105.1"/>
    </source>
</evidence>
<name>A0A6J5RY03_9CAUD</name>
<dbReference type="EMBL" id="LR797252">
    <property type="protein sequence ID" value="CAB4197105.1"/>
    <property type="molecule type" value="Genomic_DNA"/>
</dbReference>
<proteinExistence type="predicted"/>
<gene>
    <name evidence="1" type="ORF">UFOVP1290_625</name>
</gene>
<reference evidence="1" key="1">
    <citation type="submission" date="2020-05" db="EMBL/GenBank/DDBJ databases">
        <authorList>
            <person name="Chiriac C."/>
            <person name="Salcher M."/>
            <person name="Ghai R."/>
            <person name="Kavagutti S V."/>
        </authorList>
    </citation>
    <scope>NUCLEOTIDE SEQUENCE</scope>
</reference>
<accession>A0A6J5RY03</accession>
<sequence>MLRLIQVGNALPATFICDPSAQFQPGQIAELTVIGNQVMATVSNGTAPIGIIDDIKTKAFTNVSWNEVVIVPAVGVMQGNQLVTPIDIKAELRKPNIIPSSFTSTVSVYLNPVNGVVTFLAGTPLNFDLMGTGTPNAIRTIVNYTYQVANIPGDDSTAGSGRMTVWFSRIFLQTDQYETNQQYPVRANLFVSENGFLTTRKPSAIHPAVAMVTAPPTPSHSMLEILWW</sequence>
<organism evidence="1">
    <name type="scientific">uncultured Caudovirales phage</name>
    <dbReference type="NCBI Taxonomy" id="2100421"/>
    <lineage>
        <taxon>Viruses</taxon>
        <taxon>Duplodnaviria</taxon>
        <taxon>Heunggongvirae</taxon>
        <taxon>Uroviricota</taxon>
        <taxon>Caudoviricetes</taxon>
        <taxon>Peduoviridae</taxon>
        <taxon>Maltschvirus</taxon>
        <taxon>Maltschvirus maltsch</taxon>
    </lineage>
</organism>
<protein>
    <submittedName>
        <fullName evidence="1">Uncharacterized protein</fullName>
    </submittedName>
</protein>